<dbReference type="InterPro" id="IPR020859">
    <property type="entry name" value="ROC"/>
</dbReference>
<dbReference type="PROSITE" id="PS51424">
    <property type="entry name" value="ROC"/>
    <property type="match status" value="1"/>
</dbReference>
<dbReference type="PROSITE" id="PS00108">
    <property type="entry name" value="PROTEIN_KINASE_ST"/>
    <property type="match status" value="1"/>
</dbReference>
<dbReference type="PANTHER" id="PTHR48056:SF81">
    <property type="entry name" value="RECEPTOR PROTEIN-TYROSINE KINASE CEPR1"/>
    <property type="match status" value="1"/>
</dbReference>
<dbReference type="SMART" id="SM00369">
    <property type="entry name" value="LRR_TYP"/>
    <property type="match status" value="8"/>
</dbReference>
<dbReference type="InterPro" id="IPR008271">
    <property type="entry name" value="Ser/Thr_kinase_AS"/>
</dbReference>
<dbReference type="InterPro" id="IPR011009">
    <property type="entry name" value="Kinase-like_dom_sf"/>
</dbReference>
<feature type="compositionally biased region" description="Basic and acidic residues" evidence="6">
    <location>
        <begin position="373"/>
        <end position="382"/>
    </location>
</feature>
<dbReference type="GO" id="GO:0009966">
    <property type="term" value="P:regulation of signal transduction"/>
    <property type="evidence" value="ECO:0007669"/>
    <property type="project" value="UniProtKB-ARBA"/>
</dbReference>
<feature type="region of interest" description="Disordered" evidence="6">
    <location>
        <begin position="1039"/>
        <end position="1072"/>
    </location>
</feature>
<dbReference type="SUPFAM" id="SSF52058">
    <property type="entry name" value="L domain-like"/>
    <property type="match status" value="1"/>
</dbReference>
<dbReference type="Proteomes" id="UP000274504">
    <property type="component" value="Unassembled WGS sequence"/>
</dbReference>
<feature type="domain" description="Roc" evidence="8">
    <location>
        <begin position="1092"/>
        <end position="1300"/>
    </location>
</feature>
<proteinExistence type="predicted"/>
<dbReference type="InterPro" id="IPR001611">
    <property type="entry name" value="Leu-rich_rpt"/>
</dbReference>
<dbReference type="Pfam" id="PF00069">
    <property type="entry name" value="Pkinase"/>
    <property type="match status" value="1"/>
</dbReference>
<evidence type="ECO:0000256" key="5">
    <source>
        <dbReference type="ARBA" id="ARBA00022840"/>
    </source>
</evidence>
<dbReference type="InterPro" id="IPR002110">
    <property type="entry name" value="Ankyrin_rpt"/>
</dbReference>
<dbReference type="Gene3D" id="1.25.40.20">
    <property type="entry name" value="Ankyrin repeat-containing domain"/>
    <property type="match status" value="1"/>
</dbReference>
<dbReference type="GO" id="GO:0005524">
    <property type="term" value="F:ATP binding"/>
    <property type="evidence" value="ECO:0007669"/>
    <property type="project" value="UniProtKB-KW"/>
</dbReference>
<dbReference type="SMART" id="SM00364">
    <property type="entry name" value="LRR_BAC"/>
    <property type="match status" value="6"/>
</dbReference>
<evidence type="ECO:0000256" key="6">
    <source>
        <dbReference type="SAM" id="MobiDB-lite"/>
    </source>
</evidence>
<protein>
    <submittedName>
        <fullName evidence="9">Uncharacterized protein</fullName>
    </submittedName>
</protein>
<keyword evidence="2" id="KW-0433">Leucine-rich repeat</keyword>
<dbReference type="Pfam" id="PF08477">
    <property type="entry name" value="Roc"/>
    <property type="match status" value="1"/>
</dbReference>
<reference evidence="9 10" key="1">
    <citation type="submission" date="2018-11" db="EMBL/GenBank/DDBJ databases">
        <authorList>
            <consortium name="Pathogen Informatics"/>
        </authorList>
    </citation>
    <scope>NUCLEOTIDE SEQUENCE [LARGE SCALE GENOMIC DNA]</scope>
</reference>
<dbReference type="InterPro" id="IPR050647">
    <property type="entry name" value="Plant_LRR-RLKs"/>
</dbReference>
<dbReference type="InterPro" id="IPR036770">
    <property type="entry name" value="Ankyrin_rpt-contain_sf"/>
</dbReference>
<gene>
    <name evidence="9" type="ORF">HDID_LOCUS6884</name>
</gene>
<evidence type="ECO:0000313" key="9">
    <source>
        <dbReference type="EMBL" id="VDL59202.1"/>
    </source>
</evidence>
<evidence type="ECO:0000313" key="10">
    <source>
        <dbReference type="Proteomes" id="UP000274504"/>
    </source>
</evidence>
<evidence type="ECO:0000256" key="2">
    <source>
        <dbReference type="ARBA" id="ARBA00022614"/>
    </source>
</evidence>
<dbReference type="Gene3D" id="3.80.10.10">
    <property type="entry name" value="Ribonuclease Inhibitor"/>
    <property type="match status" value="2"/>
</dbReference>
<dbReference type="SUPFAM" id="SSF56112">
    <property type="entry name" value="Protein kinase-like (PK-like)"/>
    <property type="match status" value="1"/>
</dbReference>
<sequence length="3012" mass="334140">MCCAHRCPDNCLDTFDILCEPSGNRDISMSDIACLLISSWTKFLQKILSASESSNVEVVSSLLEEFRTNCCTFRKYTDLCLRLDFMKHEDLREFTLLCMDPDSVPGRQNRIPPNVIPSSTKSFFNMVAEGAGKAFNAVLSVGEQIIGGGLDEIDYMEADLLARRTRNVVAQLTQRFLSSMLISAIERADFPIIHILLDFGFRLQAVSRPSMCLPKEVDISTVVKRKNDVETRRNPIDWRLDTPGGPDWLLTALRTTEDTPILAAIRKNMFQEDVFDRLLKEGMHLLMLSGGGGILPVHLMAALGRIEMLSAVLKSNNPSLDVTDDCGLTALLISAFYGHIDCVSVILEYSCDEMTEIATSQASDVPYEEGEGEQEHQQKPDRSLSNSFSSICLVNVSKSAPMNWYFRRDGSNTLVIGAMRRAVGKHFIAASNVDLLECLLTYVKEDSEVYGGWVSKAPLTQTNGDLRSELVVEEKQLLANLDSVELLCTPVGLACCLDDIKCADQSLTSDILRLLSTIQNRKSSSLNPLLHYLLDRQRFHLVGGILYQQKCGGNRSIIDWSNRLICKYLSAESRDTDVFSTLVSDWLSWSPLDTITKINLSNNTLYCLPMCLFTQLPSLEELDLSRNSITGLPSRSQLEEYAKALGITILAPNLTRLDLSNNLLQTVPPWIFGTTASTKSKPIFAPRLSTLRLCDNKLRSVPRQMWLAKRLQCLDLSANLIVELPRATVEEILGAASFRLESSAESDLITKRGISCLPQIPNGVKVMTFLKSDKDLAIPSSSASANNLVAENCHRWTGGLLHLWLQRNRLIHLPLSELPLNTRRQSLTTINDSRKSSQEVCSGNVGLSLLAPALTSLDVSGNQLSGPLPPPSRFPSKLVHLDLSNNQISSVGLLYDGKRKESIIENSPDDDRKLSSPPVSDGQFRRLLHLNLRNNKISTFNPISSLSGGSGLSDTYLWFPELSSLDLSGNIELKSLSSAVCRLEKLSSLELDGCSGLTELPPDLWRLSKLKSLTLFNTPAYGKLVRDIRAEEVIQQNYSRQRQKLQQQQRRKSSRGQGLNTPLSSIPSSKSADMPILNTKTILEHLKSLSKSSKPYNKVRLMLIGSRGVGKTSLLKALLHCEDQDANIPESESHSASLTITPLRITRKCPSDRPRSEWTESVEFSVWDFKTPSGTEDEVGSVLSAVQQFLMSKSTIYVVVWKSTDAPDGLHILARHLVDIQTRASNAPVVLVTTHNDLPSCMASDVSEIIDRCFLRSSDPSAMGFSQQIVGHFRVNPTDLNDCNNLNEIHQIATSVYSAANFLKPPFRKPLIGTKYEPNRQRLLSYSVPLVYHDLEYIIRNLANDLRVAGIPPIVSLEDFVQVLQFGFRNALIGHFLLRLESEEEILSALTFLHEAGHLLYFPNLSRAIVLDPLWLCDLLLRLLISDTGVQSIRAGVLNLSRLKELLTSTETPNVSGESENSADIDRLMCRFRHLEVSFALTYLVGLLGKFELAAPLDSQHLLVPALLPMRKLADFDSKFSNVPNRQIRITPLNNVDTSQREAGMEGFLKDSDPLDCSVYTLPRGNRSKKSVKSRLPPPIAEDSSESSISSTESPNAPSRRPSIFSKLASNLVPKAFRGQKHKVIEISTSSPSMFFDRSDKMRQAAVRRRGPSIQGQLQVPAWIRQAAPSAHEVLRVYALSYVPTGFWTRLITRLLTDSDLNGICGRLYNLSTVAPELRASLLSLEKDPSSTETLQCGWSLSRMGIQLTLAGGALPVFTLEQVGNRVSFATASIEETEVAMEASESIGLRDFCTSEISLENGDSILVDEKSALGGLDETDFKTWSLYLMRFPTGCAEEFRERLRSVEVEQVEASGLSVEVFDDFAKYCLIQLHMPSFSIHWPDYRNFSKPVDENCASSCSLHPDRRILTQILTKIVHHIDCLLEDWYPDLGTRFNQSNNGEYLVHRVIPCTDCVKDASSRLSQTEDLRDAVSILDNVLSGESNHGSDLESDLAKEFANPSNIVYGILVEELVHWLLTPARKQESLDQNSSGEIIQCPVHSHTTCNGISAPDLLFDDVRTEMKIAGSKVTLEKFLGRGAFGSVFAGSVVFSSAPISSNPVPSDSLLNLVIPVGVKICSPINPMEIDIRLCDWQPFTDEGESEGDSKVAFPDSRTSKTGTSDLGVALALYKQEKRRWSFQPVESCYTAYQELRSELAVLMRVGDDAPISIYNYSSGCFSAPHDSSTLQRSHSSIRSSRRGTLKRSSAKSFNRPKLFSNVRGSEGRRVGKHLLTCLGVVSPRPLTLLLPLAPKGSLSDWMEEMKSSYEVEGVYSVHQSTLTSIVHQVSTAIAYLHQVRIVYRDLKPDNILVWRMPPPITLSSNMFAPGTLRDSYPVRSNNFTSEVHVVLSDFGVSRWRASLDGCRGYVGTPGFMAPEVLASLGEETYTHKVDIYGLGILMASIATFQLPYHGFTNLRFQLNQHILSGGRPDIPAKIKAHCSLPYLDLMSLCWSQEPQHRPEASSIVKVTQNALPSPQLSISTSDVLLECGYRRCFRQVRLPMTVDTEFGQIHSVIRVDAVEVVTCAVIDLEDHIWIGGYSSQTDSGDLDISGDAFFSRSTSSDRIGRLFVLTENENAFHCVLVCSWCPRHEDCDHLPKPAPLPLNLHDGGYPVAMTMDSGDRLWCVDSVGRLMIFSISTLSLLASISLLKGYSSPIDGDCICMFPVDDCTMVLSFSTGWICSVHLTPESPDSASAILMPWSLNTLRQNRRVKQPPGSCLYLCGARVSERQVKDFKMKGHYLLISFIWLGGTSDNLTEFQRLPNTESWQQTSAWKASISTNSETVPLSLTKKKPSAVPHSCGRLCDKSPTVTCITTSWSGGGDEGYSQRVWTYSYPVSSIGSVEQLLWTAEHGILLAGTSRGALLKIIWPIYDDQTSTNSDVDDENFSDLSSLSPGRSAFNRPITARVLRLHSGPAERCFNLLSEHRSLGWGFVHPLHRCLEDAARSDIANYECGYFLVSLLPEDDDFNLGCDIKD</sequence>
<dbReference type="InterPro" id="IPR000719">
    <property type="entry name" value="Prot_kinase_dom"/>
</dbReference>
<dbReference type="SMART" id="SM00248">
    <property type="entry name" value="ANK"/>
    <property type="match status" value="4"/>
</dbReference>
<dbReference type="Gene3D" id="1.10.510.10">
    <property type="entry name" value="Transferase(Phosphotransferase) domain 1"/>
    <property type="match status" value="1"/>
</dbReference>
<keyword evidence="5" id="KW-0067">ATP-binding</keyword>
<comment type="cofactor">
    <cofactor evidence="1">
        <name>Mg(2+)</name>
        <dbReference type="ChEBI" id="CHEBI:18420"/>
    </cofactor>
</comment>
<dbReference type="SUPFAM" id="SSF52540">
    <property type="entry name" value="P-loop containing nucleoside triphosphate hydrolases"/>
    <property type="match status" value="1"/>
</dbReference>
<feature type="compositionally biased region" description="Low complexity" evidence="6">
    <location>
        <begin position="2222"/>
        <end position="2233"/>
    </location>
</feature>
<dbReference type="InterPro" id="IPR032675">
    <property type="entry name" value="LRR_dom_sf"/>
</dbReference>
<feature type="domain" description="Protein kinase" evidence="7">
    <location>
        <begin position="2068"/>
        <end position="2510"/>
    </location>
</feature>
<dbReference type="OrthoDB" id="10252328at2759"/>
<feature type="region of interest" description="Disordered" evidence="6">
    <location>
        <begin position="1565"/>
        <end position="1602"/>
    </location>
</feature>
<feature type="region of interest" description="Disordered" evidence="6">
    <location>
        <begin position="362"/>
        <end position="384"/>
    </location>
</feature>
<dbReference type="Pfam" id="PF00560">
    <property type="entry name" value="LRR_1"/>
    <property type="match status" value="1"/>
</dbReference>
<dbReference type="EMBL" id="UYSG01010885">
    <property type="protein sequence ID" value="VDL59202.1"/>
    <property type="molecule type" value="Genomic_DNA"/>
</dbReference>
<evidence type="ECO:0000259" key="8">
    <source>
        <dbReference type="PROSITE" id="PS51424"/>
    </source>
</evidence>
<feature type="compositionally biased region" description="Low complexity" evidence="6">
    <location>
        <begin position="1586"/>
        <end position="1599"/>
    </location>
</feature>
<keyword evidence="4" id="KW-0547">Nucleotide-binding</keyword>
<dbReference type="InterPro" id="IPR003591">
    <property type="entry name" value="Leu-rich_rpt_typical-subtyp"/>
</dbReference>
<dbReference type="PROSITE" id="PS51450">
    <property type="entry name" value="LRR"/>
    <property type="match status" value="4"/>
</dbReference>
<dbReference type="GO" id="GO:0005737">
    <property type="term" value="C:cytoplasm"/>
    <property type="evidence" value="ECO:0007669"/>
    <property type="project" value="UniProtKB-ARBA"/>
</dbReference>
<feature type="region of interest" description="Disordered" evidence="6">
    <location>
        <begin position="2221"/>
        <end position="2246"/>
    </location>
</feature>
<organism evidence="9 10">
    <name type="scientific">Hymenolepis diminuta</name>
    <name type="common">Rat tapeworm</name>
    <dbReference type="NCBI Taxonomy" id="6216"/>
    <lineage>
        <taxon>Eukaryota</taxon>
        <taxon>Metazoa</taxon>
        <taxon>Spiralia</taxon>
        <taxon>Lophotrochozoa</taxon>
        <taxon>Platyhelminthes</taxon>
        <taxon>Cestoda</taxon>
        <taxon>Eucestoda</taxon>
        <taxon>Cyclophyllidea</taxon>
        <taxon>Hymenolepididae</taxon>
        <taxon>Hymenolepis</taxon>
    </lineage>
</organism>
<evidence type="ECO:0000256" key="1">
    <source>
        <dbReference type="ARBA" id="ARBA00001946"/>
    </source>
</evidence>
<feature type="compositionally biased region" description="Basic residues" evidence="6">
    <location>
        <begin position="2234"/>
        <end position="2244"/>
    </location>
</feature>
<evidence type="ECO:0000256" key="3">
    <source>
        <dbReference type="ARBA" id="ARBA00022737"/>
    </source>
</evidence>
<dbReference type="InterPro" id="IPR027417">
    <property type="entry name" value="P-loop_NTPase"/>
</dbReference>
<dbReference type="GO" id="GO:0004674">
    <property type="term" value="F:protein serine/threonine kinase activity"/>
    <property type="evidence" value="ECO:0007669"/>
    <property type="project" value="UniProtKB-KW"/>
</dbReference>
<dbReference type="SUPFAM" id="SSF48403">
    <property type="entry name" value="Ankyrin repeat"/>
    <property type="match status" value="1"/>
</dbReference>
<name>A0A3P6ZFC0_HYMDI</name>
<evidence type="ECO:0000259" key="7">
    <source>
        <dbReference type="PROSITE" id="PS50011"/>
    </source>
</evidence>
<evidence type="ECO:0000256" key="4">
    <source>
        <dbReference type="ARBA" id="ARBA00022741"/>
    </source>
</evidence>
<accession>A0A3P6ZFC0</accession>
<dbReference type="Gene3D" id="3.30.70.1390">
    <property type="entry name" value="ROC domain from the Parkinson's disease-associated leucine-rich repeat kinase 2"/>
    <property type="match status" value="1"/>
</dbReference>
<keyword evidence="3" id="KW-0677">Repeat</keyword>
<dbReference type="SMART" id="SM00220">
    <property type="entry name" value="S_TKc"/>
    <property type="match status" value="1"/>
</dbReference>
<dbReference type="Gene3D" id="3.40.50.300">
    <property type="entry name" value="P-loop containing nucleotide triphosphate hydrolases"/>
    <property type="match status" value="1"/>
</dbReference>
<dbReference type="PROSITE" id="PS50011">
    <property type="entry name" value="PROTEIN_KINASE_DOM"/>
    <property type="match status" value="1"/>
</dbReference>
<dbReference type="GO" id="GO:0005525">
    <property type="term" value="F:GTP binding"/>
    <property type="evidence" value="ECO:0007669"/>
    <property type="project" value="UniProtKB-KW"/>
</dbReference>
<dbReference type="PANTHER" id="PTHR48056">
    <property type="entry name" value="LRR RECEPTOR-LIKE SERINE/THREONINE-PROTEIN KINASE-RELATED"/>
    <property type="match status" value="1"/>
</dbReference>
<feature type="compositionally biased region" description="Polar residues" evidence="6">
    <location>
        <begin position="1060"/>
        <end position="1071"/>
    </location>
</feature>